<feature type="transmembrane region" description="Helical" evidence="5">
    <location>
        <begin position="55"/>
        <end position="75"/>
    </location>
</feature>
<feature type="domain" description="EamA" evidence="6">
    <location>
        <begin position="27"/>
        <end position="157"/>
    </location>
</feature>
<comment type="subcellular location">
    <subcellularLocation>
        <location evidence="1">Membrane</location>
        <topology evidence="1">Multi-pass membrane protein</topology>
    </subcellularLocation>
</comment>
<evidence type="ECO:0000313" key="8">
    <source>
        <dbReference type="Proteomes" id="UP000557307"/>
    </source>
</evidence>
<gene>
    <name evidence="7" type="ORF">HNQ92_000399</name>
</gene>
<feature type="transmembrane region" description="Helical" evidence="5">
    <location>
        <begin position="87"/>
        <end position="106"/>
    </location>
</feature>
<evidence type="ECO:0000256" key="2">
    <source>
        <dbReference type="ARBA" id="ARBA00022692"/>
    </source>
</evidence>
<protein>
    <submittedName>
        <fullName evidence="7">Drug/metabolite transporter (DMT)-like permease</fullName>
    </submittedName>
</protein>
<feature type="domain" description="EamA" evidence="6">
    <location>
        <begin position="171"/>
        <end position="311"/>
    </location>
</feature>
<feature type="transmembrane region" description="Helical" evidence="5">
    <location>
        <begin position="197"/>
        <end position="217"/>
    </location>
</feature>
<dbReference type="PANTHER" id="PTHR22911">
    <property type="entry name" value="ACYL-MALONYL CONDENSING ENZYME-RELATED"/>
    <property type="match status" value="1"/>
</dbReference>
<feature type="transmembrane region" description="Helical" evidence="5">
    <location>
        <begin position="294"/>
        <end position="312"/>
    </location>
</feature>
<keyword evidence="3 5" id="KW-1133">Transmembrane helix</keyword>
<feature type="transmembrane region" description="Helical" evidence="5">
    <location>
        <begin position="269"/>
        <end position="288"/>
    </location>
</feature>
<feature type="transmembrane region" description="Helical" evidence="5">
    <location>
        <begin position="165"/>
        <end position="185"/>
    </location>
</feature>
<dbReference type="PANTHER" id="PTHR22911:SF6">
    <property type="entry name" value="SOLUTE CARRIER FAMILY 35 MEMBER G1"/>
    <property type="match status" value="1"/>
</dbReference>
<keyword evidence="8" id="KW-1185">Reference proteome</keyword>
<dbReference type="Pfam" id="PF00892">
    <property type="entry name" value="EamA"/>
    <property type="match status" value="2"/>
</dbReference>
<sequence>MNLESLVFIGPNPLSATPYLSDAVSRKGILLMLGAVISFGIVGAIAKWLSRDFDTVELVFFRNLVGVLFVLSSIAQRPLQQTGGRPGLLIFRGVIGTLSLYLYFYAVQALGLGPATTYQYTYPIFLALLSWLVVGETLNRREWLAIAAGFVGILLIFRPDLLVPLRNHAIGISNAILTAVAYLAIRQLSTYYDTRTIVLSFMLSGLVMPLISMSLGTYFPHSSLDFLLGTFRWPTELYQWLGLLALGVIALVGQVLLTQAFTYDKAGRVAAVGYTNILFAALLGQFIGDPFPDLLTLLGMALIIGGGLLVSLRPRR</sequence>
<dbReference type="EMBL" id="JACHGF010000001">
    <property type="protein sequence ID" value="MBB5282278.1"/>
    <property type="molecule type" value="Genomic_DNA"/>
</dbReference>
<evidence type="ECO:0000256" key="1">
    <source>
        <dbReference type="ARBA" id="ARBA00004141"/>
    </source>
</evidence>
<feature type="transmembrane region" description="Helical" evidence="5">
    <location>
        <begin position="237"/>
        <end position="257"/>
    </location>
</feature>
<feature type="transmembrane region" description="Helical" evidence="5">
    <location>
        <begin position="29"/>
        <end position="49"/>
    </location>
</feature>
<keyword evidence="4 5" id="KW-0472">Membrane</keyword>
<name>A0A840TQJ7_9BACT</name>
<keyword evidence="2 5" id="KW-0812">Transmembrane</keyword>
<feature type="transmembrane region" description="Helical" evidence="5">
    <location>
        <begin position="118"/>
        <end position="135"/>
    </location>
</feature>
<dbReference type="Gene3D" id="1.10.3730.20">
    <property type="match status" value="1"/>
</dbReference>
<feature type="transmembrane region" description="Helical" evidence="5">
    <location>
        <begin position="142"/>
        <end position="159"/>
    </location>
</feature>
<dbReference type="RefSeq" id="WP_246439465.1">
    <property type="nucleotide sequence ID" value="NZ_JACHGF010000001.1"/>
</dbReference>
<dbReference type="Proteomes" id="UP000557307">
    <property type="component" value="Unassembled WGS sequence"/>
</dbReference>
<proteinExistence type="predicted"/>
<dbReference type="AlphaFoldDB" id="A0A840TQJ7"/>
<dbReference type="SUPFAM" id="SSF103481">
    <property type="entry name" value="Multidrug resistance efflux transporter EmrE"/>
    <property type="match status" value="2"/>
</dbReference>
<accession>A0A840TQJ7</accession>
<dbReference type="InterPro" id="IPR000620">
    <property type="entry name" value="EamA_dom"/>
</dbReference>
<dbReference type="InterPro" id="IPR037185">
    <property type="entry name" value="EmrE-like"/>
</dbReference>
<evidence type="ECO:0000256" key="4">
    <source>
        <dbReference type="ARBA" id="ARBA00023136"/>
    </source>
</evidence>
<reference evidence="7 8" key="1">
    <citation type="submission" date="2020-08" db="EMBL/GenBank/DDBJ databases">
        <title>Genomic Encyclopedia of Type Strains, Phase IV (KMG-IV): sequencing the most valuable type-strain genomes for metagenomic binning, comparative biology and taxonomic classification.</title>
        <authorList>
            <person name="Goeker M."/>
        </authorList>
    </citation>
    <scope>NUCLEOTIDE SEQUENCE [LARGE SCALE GENOMIC DNA]</scope>
    <source>
        <strain evidence="7 8">DSM 105074</strain>
    </source>
</reference>
<comment type="caution">
    <text evidence="7">The sequence shown here is derived from an EMBL/GenBank/DDBJ whole genome shotgun (WGS) entry which is preliminary data.</text>
</comment>
<evidence type="ECO:0000256" key="5">
    <source>
        <dbReference type="SAM" id="Phobius"/>
    </source>
</evidence>
<organism evidence="7 8">
    <name type="scientific">Rhabdobacter roseus</name>
    <dbReference type="NCBI Taxonomy" id="1655419"/>
    <lineage>
        <taxon>Bacteria</taxon>
        <taxon>Pseudomonadati</taxon>
        <taxon>Bacteroidota</taxon>
        <taxon>Cytophagia</taxon>
        <taxon>Cytophagales</taxon>
        <taxon>Cytophagaceae</taxon>
        <taxon>Rhabdobacter</taxon>
    </lineage>
</organism>
<evidence type="ECO:0000256" key="3">
    <source>
        <dbReference type="ARBA" id="ARBA00022989"/>
    </source>
</evidence>
<dbReference type="GO" id="GO:0016020">
    <property type="term" value="C:membrane"/>
    <property type="evidence" value="ECO:0007669"/>
    <property type="project" value="UniProtKB-SubCell"/>
</dbReference>
<evidence type="ECO:0000313" key="7">
    <source>
        <dbReference type="EMBL" id="MBB5282278.1"/>
    </source>
</evidence>
<evidence type="ECO:0000259" key="6">
    <source>
        <dbReference type="Pfam" id="PF00892"/>
    </source>
</evidence>